<gene>
    <name evidence="7" type="primary">acsA_1</name>
    <name evidence="7" type="ORF">Rmf_11360</name>
</gene>
<accession>A0ABN6NXR4</accession>
<dbReference type="PANTHER" id="PTHR43605:SF10">
    <property type="entry name" value="ACYL-COA SYNTHETASE MEDIUM CHAIN FAMILY MEMBER 3"/>
    <property type="match status" value="1"/>
</dbReference>
<dbReference type="PROSITE" id="PS00455">
    <property type="entry name" value="AMP_BINDING"/>
    <property type="match status" value="1"/>
</dbReference>
<dbReference type="Pfam" id="PF00501">
    <property type="entry name" value="AMP-binding"/>
    <property type="match status" value="1"/>
</dbReference>
<sequence>MTAAAILPAARTYEELVARFRWSVPSMFNIAVACCDRWADGSGRIALVHESAGGDVERITFDALRVASARLGNVLRARGIGVGDRVAVLLPQGPEAATAHLAIYRIGAIAVPLFQLFGPDALEYRLRDSGAAAILTDDTGLTALAHLRESLPDLRTLLNADGARPGALSLWQEAERASDTCEPHNTSADDPAMIIYTSGTTGSPKGALLPHRTLIGHLPGVEMPQEMFPHPGDLFWTPADWAWIGGLLDVLLPSLFHGVPVLAHRMAKFDPERAFDLMARHQVRNAFMPPTALRMMRQVPDPRRFGHRLRSIGSGGETLGAETLDWGRHAFGLTINEFYGQTECNLVVANCAGLMPVKPGFMGRPVPGHDVAVIDAAGVACAPGEEGRIAVRRPDPAMFLGYWNNPEATAAKFEGDWLVTGDTGVTDDEGYIRFVARADDVITSAGYRIGPGEVEDCLLRHPAVSLAAVVGVPDALRTEHVTAAIVLRDGMVADDVLATEIQGFVRTRLAAHLYPRRVVFLESLPLTATGKVMRGALRRELAEKATSLADTPT</sequence>
<feature type="domain" description="AMP-dependent synthetase/ligase" evidence="5">
    <location>
        <begin position="42"/>
        <end position="403"/>
    </location>
</feature>
<protein>
    <submittedName>
        <fullName evidence="7">AMP-dependent synthetase</fullName>
    </submittedName>
</protein>
<name>A0ABN6NXR4_9PROT</name>
<reference evidence="7 8" key="1">
    <citation type="journal article" date="2016" name="Microbes Environ.">
        <title>Phylogenetically diverse aerobic anoxygenic phototrophic bacteria isolated from epilithic biofilms in Tama river, Japan.</title>
        <authorList>
            <person name="Hirose S."/>
            <person name="Matsuura K."/>
            <person name="Haruta S."/>
        </authorList>
    </citation>
    <scope>NUCLEOTIDE SEQUENCE [LARGE SCALE GENOMIC DNA]</scope>
    <source>
        <strain evidence="7 8">S08</strain>
    </source>
</reference>
<proteinExistence type="inferred from homology"/>
<dbReference type="InterPro" id="IPR025110">
    <property type="entry name" value="AMP-bd_C"/>
</dbReference>
<evidence type="ECO:0000313" key="8">
    <source>
        <dbReference type="Proteomes" id="UP000831327"/>
    </source>
</evidence>
<dbReference type="EMBL" id="AP025637">
    <property type="protein sequence ID" value="BDG71207.1"/>
    <property type="molecule type" value="Genomic_DNA"/>
</dbReference>
<evidence type="ECO:0000259" key="5">
    <source>
        <dbReference type="Pfam" id="PF00501"/>
    </source>
</evidence>
<feature type="domain" description="AMP-binding enzyme C-terminal" evidence="6">
    <location>
        <begin position="453"/>
        <end position="531"/>
    </location>
</feature>
<dbReference type="PANTHER" id="PTHR43605">
    <property type="entry name" value="ACYL-COENZYME A SYNTHETASE"/>
    <property type="match status" value="1"/>
</dbReference>
<evidence type="ECO:0000256" key="2">
    <source>
        <dbReference type="ARBA" id="ARBA00022598"/>
    </source>
</evidence>
<dbReference type="InterPro" id="IPR042099">
    <property type="entry name" value="ANL_N_sf"/>
</dbReference>
<dbReference type="InterPro" id="IPR049515">
    <property type="entry name" value="MACS_put"/>
</dbReference>
<dbReference type="InterPro" id="IPR020845">
    <property type="entry name" value="AMP-binding_CS"/>
</dbReference>
<evidence type="ECO:0000259" key="6">
    <source>
        <dbReference type="Pfam" id="PF13193"/>
    </source>
</evidence>
<keyword evidence="8" id="KW-1185">Reference proteome</keyword>
<keyword evidence="4" id="KW-0067">ATP-binding</keyword>
<dbReference type="Gene3D" id="3.30.300.30">
    <property type="match status" value="1"/>
</dbReference>
<keyword evidence="2" id="KW-0436">Ligase</keyword>
<dbReference type="InterPro" id="IPR051087">
    <property type="entry name" value="Mitochondrial_ACSM"/>
</dbReference>
<evidence type="ECO:0000256" key="3">
    <source>
        <dbReference type="ARBA" id="ARBA00022741"/>
    </source>
</evidence>
<dbReference type="Proteomes" id="UP000831327">
    <property type="component" value="Chromosome"/>
</dbReference>
<dbReference type="InterPro" id="IPR000873">
    <property type="entry name" value="AMP-dep_synth/lig_dom"/>
</dbReference>
<evidence type="ECO:0000256" key="1">
    <source>
        <dbReference type="ARBA" id="ARBA00006432"/>
    </source>
</evidence>
<organism evidence="7 8">
    <name type="scientific">Roseomonas fluvialis</name>
    <dbReference type="NCBI Taxonomy" id="1750527"/>
    <lineage>
        <taxon>Bacteria</taxon>
        <taxon>Pseudomonadati</taxon>
        <taxon>Pseudomonadota</taxon>
        <taxon>Alphaproteobacteria</taxon>
        <taxon>Acetobacterales</taxon>
        <taxon>Roseomonadaceae</taxon>
        <taxon>Roseomonas</taxon>
    </lineage>
</organism>
<keyword evidence="3" id="KW-0547">Nucleotide-binding</keyword>
<dbReference type="CDD" id="cd05971">
    <property type="entry name" value="MACS_like_3"/>
    <property type="match status" value="1"/>
</dbReference>
<dbReference type="InterPro" id="IPR045851">
    <property type="entry name" value="AMP-bd_C_sf"/>
</dbReference>
<comment type="similarity">
    <text evidence="1">Belongs to the ATP-dependent AMP-binding enzyme family.</text>
</comment>
<evidence type="ECO:0000256" key="4">
    <source>
        <dbReference type="ARBA" id="ARBA00022840"/>
    </source>
</evidence>
<dbReference type="Gene3D" id="3.40.50.12780">
    <property type="entry name" value="N-terminal domain of ligase-like"/>
    <property type="match status" value="1"/>
</dbReference>
<dbReference type="Pfam" id="PF13193">
    <property type="entry name" value="AMP-binding_C"/>
    <property type="match status" value="1"/>
</dbReference>
<dbReference type="SUPFAM" id="SSF56801">
    <property type="entry name" value="Acetyl-CoA synthetase-like"/>
    <property type="match status" value="1"/>
</dbReference>
<evidence type="ECO:0000313" key="7">
    <source>
        <dbReference type="EMBL" id="BDG71207.1"/>
    </source>
</evidence>